<protein>
    <recommendedName>
        <fullName evidence="2">TEA domain-containing protein</fullName>
    </recommendedName>
</protein>
<comment type="caution">
    <text evidence="3">The sequence shown here is derived from an EMBL/GenBank/DDBJ whole genome shotgun (WGS) entry which is preliminary data.</text>
</comment>
<name>A0AAD6S2T4_9AGAR</name>
<evidence type="ECO:0000256" key="1">
    <source>
        <dbReference type="ARBA" id="ARBA00008421"/>
    </source>
</evidence>
<evidence type="ECO:0000313" key="4">
    <source>
        <dbReference type="Proteomes" id="UP001218188"/>
    </source>
</evidence>
<sequence>MFNNPRKLGDKGVVNVVAIEGLAIASANQVAPETLALRKETLYTLAMVCSAIWPPTSLLTLMLSESTCFNTVAVPDVYAEGDGFCETRADSYVGVQTGEEDPVHLEAWFVFVDKMANTNDVHGFLYSAGNVEIVKVTVFSSNDAQCKDRRRQRIFGRPQDLAALSAEHGSPRTKSTTAIMLNSREAAPREVADVQLFSQNIRFHCRRNMVLPPCFPSLLFTLNPKSYRWTTSKSRPLLGVSMADGWSLIVQYMSFQLVPCPVPWPPPPMVPPRHILPKSAGGFSNQAPEGRFRASKVWSSSLDFFLLEGGLLFSVFIVGSDPVEGLRVFSESHGVPGETYRVGRNAFISAFIRKASGHQRSVTQVSSRLQKLAYSKNVDPSVKALICCRRGVHRGPSVLVSTPLTAPEPLSSIVDNHIDSPSSVVDTSVDVAEVEVLPLDGKDQSILDALVNPGIDPAFLMEQDWFYRAIDGPTLDEEGTGPFTAYSMFGECGLSSFCNY</sequence>
<reference evidence="3" key="1">
    <citation type="submission" date="2023-03" db="EMBL/GenBank/DDBJ databases">
        <title>Massive genome expansion in bonnet fungi (Mycena s.s.) driven by repeated elements and novel gene families across ecological guilds.</title>
        <authorList>
            <consortium name="Lawrence Berkeley National Laboratory"/>
            <person name="Harder C.B."/>
            <person name="Miyauchi S."/>
            <person name="Viragh M."/>
            <person name="Kuo A."/>
            <person name="Thoen E."/>
            <person name="Andreopoulos B."/>
            <person name="Lu D."/>
            <person name="Skrede I."/>
            <person name="Drula E."/>
            <person name="Henrissat B."/>
            <person name="Morin E."/>
            <person name="Kohler A."/>
            <person name="Barry K."/>
            <person name="LaButti K."/>
            <person name="Morin E."/>
            <person name="Salamov A."/>
            <person name="Lipzen A."/>
            <person name="Mereny Z."/>
            <person name="Hegedus B."/>
            <person name="Baldrian P."/>
            <person name="Stursova M."/>
            <person name="Weitz H."/>
            <person name="Taylor A."/>
            <person name="Grigoriev I.V."/>
            <person name="Nagy L.G."/>
            <person name="Martin F."/>
            <person name="Kauserud H."/>
        </authorList>
    </citation>
    <scope>NUCLEOTIDE SEQUENCE</scope>
    <source>
        <strain evidence="3">CBHHK200</strain>
    </source>
</reference>
<dbReference type="InterPro" id="IPR038096">
    <property type="entry name" value="TEA/ATTS_sf"/>
</dbReference>
<organism evidence="3 4">
    <name type="scientific">Mycena alexandri</name>
    <dbReference type="NCBI Taxonomy" id="1745969"/>
    <lineage>
        <taxon>Eukaryota</taxon>
        <taxon>Fungi</taxon>
        <taxon>Dikarya</taxon>
        <taxon>Basidiomycota</taxon>
        <taxon>Agaricomycotina</taxon>
        <taxon>Agaricomycetes</taxon>
        <taxon>Agaricomycetidae</taxon>
        <taxon>Agaricales</taxon>
        <taxon>Marasmiineae</taxon>
        <taxon>Mycenaceae</taxon>
        <taxon>Mycena</taxon>
    </lineage>
</organism>
<gene>
    <name evidence="3" type="ORF">C8F04DRAFT_1197640</name>
</gene>
<comment type="similarity">
    <text evidence="1">Belongs to the TEC1 family.</text>
</comment>
<dbReference type="GO" id="GO:0003700">
    <property type="term" value="F:DNA-binding transcription factor activity"/>
    <property type="evidence" value="ECO:0007669"/>
    <property type="project" value="InterPro"/>
</dbReference>
<accession>A0AAD6S2T4</accession>
<keyword evidence="4" id="KW-1185">Reference proteome</keyword>
<dbReference type="AlphaFoldDB" id="A0AAD6S2T4"/>
<dbReference type="Pfam" id="PF01285">
    <property type="entry name" value="TEA"/>
    <property type="match status" value="1"/>
</dbReference>
<feature type="domain" description="TEA" evidence="2">
    <location>
        <begin position="296"/>
        <end position="372"/>
    </location>
</feature>
<dbReference type="Proteomes" id="UP001218188">
    <property type="component" value="Unassembled WGS sequence"/>
</dbReference>
<evidence type="ECO:0000259" key="2">
    <source>
        <dbReference type="Pfam" id="PF01285"/>
    </source>
</evidence>
<proteinExistence type="inferred from homology"/>
<dbReference type="EMBL" id="JARJCM010000291">
    <property type="protein sequence ID" value="KAJ7019517.1"/>
    <property type="molecule type" value="Genomic_DNA"/>
</dbReference>
<dbReference type="InterPro" id="IPR000818">
    <property type="entry name" value="TEA/ATTS_dom"/>
</dbReference>
<dbReference type="Gene3D" id="6.10.20.40">
    <property type="entry name" value="TEA/ATTS domain"/>
    <property type="match status" value="1"/>
</dbReference>
<evidence type="ECO:0000313" key="3">
    <source>
        <dbReference type="EMBL" id="KAJ7019517.1"/>
    </source>
</evidence>